<protein>
    <submittedName>
        <fullName evidence="3">DUF2335 domain-containing protein</fullName>
    </submittedName>
</protein>
<sequence>MKAMEEGRDLSKNEHDMLKDAMRIAAKHEPELMAQVAFQQEVYSGPLPHHEQLNGYDEETRRIIVDMAVQEQAHSHEMYRTGLTGAIAKDQRAQYCALTVALGALATAGWMAQFSPVAAAVIGGLDLVGLVGVFLFPRMLEARNEKKQQAAKPPATPERKRSGGRAKR</sequence>
<evidence type="ECO:0000256" key="2">
    <source>
        <dbReference type="SAM" id="Phobius"/>
    </source>
</evidence>
<feature type="transmembrane region" description="Helical" evidence="2">
    <location>
        <begin position="118"/>
        <end position="137"/>
    </location>
</feature>
<name>A0A7W2PYP6_9PSED</name>
<accession>A0A7W2PYP6</accession>
<gene>
    <name evidence="3" type="ORF">H4C75_12990</name>
</gene>
<comment type="caution">
    <text evidence="3">The sequence shown here is derived from an EMBL/GenBank/DDBJ whole genome shotgun (WGS) entry which is preliminary data.</text>
</comment>
<proteinExistence type="predicted"/>
<evidence type="ECO:0000313" key="3">
    <source>
        <dbReference type="EMBL" id="MBA6065675.1"/>
    </source>
</evidence>
<reference evidence="3 4" key="1">
    <citation type="submission" date="2020-07" db="EMBL/GenBank/DDBJ databases">
        <title>Diversity of carbapenemase encoding genes among Pseudomonas putida group clinical isolates in a tertiary Brazilian hospital.</title>
        <authorList>
            <person name="Alberto-Lei F."/>
            <person name="Nodari C.S."/>
            <person name="Streling A.P."/>
            <person name="Paulino J.T."/>
            <person name="Bessa-Neto F.O."/>
            <person name="Cayo R."/>
            <person name="Gales A.C."/>
        </authorList>
    </citation>
    <scope>NUCLEOTIDE SEQUENCE [LARGE SCALE GENOMIC DNA]</scope>
    <source>
        <strain evidence="3 4">14802</strain>
    </source>
</reference>
<dbReference type="RefSeq" id="WP_182323019.1">
    <property type="nucleotide sequence ID" value="NZ_JACGDE010000008.1"/>
</dbReference>
<feature type="transmembrane region" description="Helical" evidence="2">
    <location>
        <begin position="95"/>
        <end position="112"/>
    </location>
</feature>
<evidence type="ECO:0000256" key="1">
    <source>
        <dbReference type="SAM" id="MobiDB-lite"/>
    </source>
</evidence>
<keyword evidence="2" id="KW-0812">Transmembrane</keyword>
<organism evidence="3 4">
    <name type="scientific">Pseudomonas mosselii</name>
    <dbReference type="NCBI Taxonomy" id="78327"/>
    <lineage>
        <taxon>Bacteria</taxon>
        <taxon>Pseudomonadati</taxon>
        <taxon>Pseudomonadota</taxon>
        <taxon>Gammaproteobacteria</taxon>
        <taxon>Pseudomonadales</taxon>
        <taxon>Pseudomonadaceae</taxon>
        <taxon>Pseudomonas</taxon>
    </lineage>
</organism>
<dbReference type="AlphaFoldDB" id="A0A7W2PYP6"/>
<feature type="region of interest" description="Disordered" evidence="1">
    <location>
        <begin position="144"/>
        <end position="168"/>
    </location>
</feature>
<dbReference type="EMBL" id="JACGDE010000008">
    <property type="protein sequence ID" value="MBA6065675.1"/>
    <property type="molecule type" value="Genomic_DNA"/>
</dbReference>
<evidence type="ECO:0000313" key="4">
    <source>
        <dbReference type="Proteomes" id="UP000541770"/>
    </source>
</evidence>
<keyword evidence="2" id="KW-1133">Transmembrane helix</keyword>
<keyword evidence="2" id="KW-0472">Membrane</keyword>
<dbReference type="Proteomes" id="UP000541770">
    <property type="component" value="Unassembled WGS sequence"/>
</dbReference>